<dbReference type="STRING" id="1073090.A0A1L9S7A7"/>
<dbReference type="OrthoDB" id="422362at2759"/>
<protein>
    <submittedName>
        <fullName evidence="1">Uncharacterized protein</fullName>
    </submittedName>
</protein>
<organism evidence="1 2">
    <name type="scientific">Penicilliopsis zonata CBS 506.65</name>
    <dbReference type="NCBI Taxonomy" id="1073090"/>
    <lineage>
        <taxon>Eukaryota</taxon>
        <taxon>Fungi</taxon>
        <taxon>Dikarya</taxon>
        <taxon>Ascomycota</taxon>
        <taxon>Pezizomycotina</taxon>
        <taxon>Eurotiomycetes</taxon>
        <taxon>Eurotiomycetidae</taxon>
        <taxon>Eurotiales</taxon>
        <taxon>Aspergillaceae</taxon>
        <taxon>Penicilliopsis</taxon>
    </lineage>
</organism>
<evidence type="ECO:0000313" key="1">
    <source>
        <dbReference type="EMBL" id="OJJ43039.1"/>
    </source>
</evidence>
<proteinExistence type="predicted"/>
<dbReference type="RefSeq" id="XP_022577549.1">
    <property type="nucleotide sequence ID" value="XM_022721255.1"/>
</dbReference>
<sequence>MGSIRQVRAWPCLCLRSRLAKLNLDEIHPSLHLHSSPLHLQLTRVVWLPPNLVEKFDDKGYLNGVIRSHHQQHVNEKLPMPCAWTVSADQDLDALLRESIVAKPVRGRGSHGAKVCYVTGEFTDSSNLPV</sequence>
<dbReference type="AlphaFoldDB" id="A0A1L9S7A7"/>
<dbReference type="GeneID" id="34607720"/>
<name>A0A1L9S7A7_9EURO</name>
<reference evidence="2" key="1">
    <citation type="journal article" date="2017" name="Genome Biol.">
        <title>Comparative genomics reveals high biological diversity and specific adaptations in the industrially and medically important fungal genus Aspergillus.</title>
        <authorList>
            <person name="de Vries R.P."/>
            <person name="Riley R."/>
            <person name="Wiebenga A."/>
            <person name="Aguilar-Osorio G."/>
            <person name="Amillis S."/>
            <person name="Uchima C.A."/>
            <person name="Anderluh G."/>
            <person name="Asadollahi M."/>
            <person name="Askin M."/>
            <person name="Barry K."/>
            <person name="Battaglia E."/>
            <person name="Bayram O."/>
            <person name="Benocci T."/>
            <person name="Braus-Stromeyer S.A."/>
            <person name="Caldana C."/>
            <person name="Canovas D."/>
            <person name="Cerqueira G.C."/>
            <person name="Chen F."/>
            <person name="Chen W."/>
            <person name="Choi C."/>
            <person name="Clum A."/>
            <person name="Dos Santos R.A."/>
            <person name="Damasio A.R."/>
            <person name="Diallinas G."/>
            <person name="Emri T."/>
            <person name="Fekete E."/>
            <person name="Flipphi M."/>
            <person name="Freyberg S."/>
            <person name="Gallo A."/>
            <person name="Gournas C."/>
            <person name="Habgood R."/>
            <person name="Hainaut M."/>
            <person name="Harispe M.L."/>
            <person name="Henrissat B."/>
            <person name="Hilden K.S."/>
            <person name="Hope R."/>
            <person name="Hossain A."/>
            <person name="Karabika E."/>
            <person name="Karaffa L."/>
            <person name="Karanyi Z."/>
            <person name="Krasevec N."/>
            <person name="Kuo A."/>
            <person name="Kusch H."/>
            <person name="LaButti K."/>
            <person name="Lagendijk E.L."/>
            <person name="Lapidus A."/>
            <person name="Levasseur A."/>
            <person name="Lindquist E."/>
            <person name="Lipzen A."/>
            <person name="Logrieco A.F."/>
            <person name="MacCabe A."/>
            <person name="Maekelae M.R."/>
            <person name="Malavazi I."/>
            <person name="Melin P."/>
            <person name="Meyer V."/>
            <person name="Mielnichuk N."/>
            <person name="Miskei M."/>
            <person name="Molnar A.P."/>
            <person name="Mule G."/>
            <person name="Ngan C.Y."/>
            <person name="Orejas M."/>
            <person name="Orosz E."/>
            <person name="Ouedraogo J.P."/>
            <person name="Overkamp K.M."/>
            <person name="Park H.-S."/>
            <person name="Perrone G."/>
            <person name="Piumi F."/>
            <person name="Punt P.J."/>
            <person name="Ram A.F."/>
            <person name="Ramon A."/>
            <person name="Rauscher S."/>
            <person name="Record E."/>
            <person name="Riano-Pachon D.M."/>
            <person name="Robert V."/>
            <person name="Roehrig J."/>
            <person name="Ruller R."/>
            <person name="Salamov A."/>
            <person name="Salih N.S."/>
            <person name="Samson R.A."/>
            <person name="Sandor E."/>
            <person name="Sanguinetti M."/>
            <person name="Schuetze T."/>
            <person name="Sepcic K."/>
            <person name="Shelest E."/>
            <person name="Sherlock G."/>
            <person name="Sophianopoulou V."/>
            <person name="Squina F.M."/>
            <person name="Sun H."/>
            <person name="Susca A."/>
            <person name="Todd R.B."/>
            <person name="Tsang A."/>
            <person name="Unkles S.E."/>
            <person name="van de Wiele N."/>
            <person name="van Rossen-Uffink D."/>
            <person name="Oliveira J.V."/>
            <person name="Vesth T.C."/>
            <person name="Visser J."/>
            <person name="Yu J.-H."/>
            <person name="Zhou M."/>
            <person name="Andersen M.R."/>
            <person name="Archer D.B."/>
            <person name="Baker S.E."/>
            <person name="Benoit I."/>
            <person name="Brakhage A.A."/>
            <person name="Braus G.H."/>
            <person name="Fischer R."/>
            <person name="Frisvad J.C."/>
            <person name="Goldman G.H."/>
            <person name="Houbraken J."/>
            <person name="Oakley B."/>
            <person name="Pocsi I."/>
            <person name="Scazzocchio C."/>
            <person name="Seiboth B."/>
            <person name="vanKuyk P.A."/>
            <person name="Wortman J."/>
            <person name="Dyer P.S."/>
            <person name="Grigoriev I.V."/>
        </authorList>
    </citation>
    <scope>NUCLEOTIDE SEQUENCE [LARGE SCALE GENOMIC DNA]</scope>
    <source>
        <strain evidence="2">CBS 506.65</strain>
    </source>
</reference>
<dbReference type="Proteomes" id="UP000184188">
    <property type="component" value="Unassembled WGS sequence"/>
</dbReference>
<evidence type="ECO:0000313" key="2">
    <source>
        <dbReference type="Proteomes" id="UP000184188"/>
    </source>
</evidence>
<dbReference type="VEuPathDB" id="FungiDB:ASPZODRAFT_1206252"/>
<gene>
    <name evidence="1" type="ORF">ASPZODRAFT_1206252</name>
</gene>
<accession>A0A1L9S7A7</accession>
<keyword evidence="2" id="KW-1185">Reference proteome</keyword>
<dbReference type="EMBL" id="KV878354">
    <property type="protein sequence ID" value="OJJ43039.1"/>
    <property type="molecule type" value="Genomic_DNA"/>
</dbReference>